<protein>
    <submittedName>
        <fullName evidence="2">PepSY-associated TM helix domain-containing protein</fullName>
    </submittedName>
</protein>
<sequence>MLSKSTWIAIHSWVGVKLSILLCFIVATGTLSVVSHEIDWLANPAKRVAPSTVSDMNWQAVYVQALNETAKLATPVRKIESIHAPLHPWFSAEVIYRDKDSLRHRLFFHPTTGEYLGDGRWLNWQRFFRVTHRHLMLPLTLGITIVSAFSIAILALLISSLYIYRHWWKGFFRKPRWRHRQTRWGDFHRIVGVWSLWFLLVIGLTGSWYLAERWGAAAPSTDKGYAVTDDAINEPVMPTQTSLNTMLHIARVQFPALSIEEVRFPNKAGGVVAFQGQASAILVRNRANTIQFDPVSAEAVFKQDGSDFSLHTRVSEAADPLHFGVWGEVQGNTAKLLSKLLYFIFGVFLTGLCITGTYMYGLQVGRKGKSISSKSSPMKNARLTVKSLPNTPFRTWQAALQKVGWVAWFFTSAVITCLGYGAYIYLPFGG</sequence>
<dbReference type="Pfam" id="PF03929">
    <property type="entry name" value="PepSY_TM"/>
    <property type="match status" value="1"/>
</dbReference>
<accession>A0AAW7Z3H3</accession>
<evidence type="ECO:0000313" key="2">
    <source>
        <dbReference type="EMBL" id="MDO6577887.1"/>
    </source>
</evidence>
<dbReference type="InterPro" id="IPR005625">
    <property type="entry name" value="PepSY-ass_TM"/>
</dbReference>
<keyword evidence="1" id="KW-1133">Transmembrane helix</keyword>
<feature type="transmembrane region" description="Helical" evidence="1">
    <location>
        <begin position="190"/>
        <end position="211"/>
    </location>
</feature>
<evidence type="ECO:0000256" key="1">
    <source>
        <dbReference type="SAM" id="Phobius"/>
    </source>
</evidence>
<feature type="transmembrane region" description="Helical" evidence="1">
    <location>
        <begin position="135"/>
        <end position="164"/>
    </location>
</feature>
<keyword evidence="1" id="KW-0472">Membrane</keyword>
<dbReference type="EMBL" id="JAUOQI010000006">
    <property type="protein sequence ID" value="MDO6577887.1"/>
    <property type="molecule type" value="Genomic_DNA"/>
</dbReference>
<gene>
    <name evidence="2" type="ORF">Q4527_10815</name>
</gene>
<dbReference type="PANTHER" id="PTHR34219">
    <property type="entry name" value="IRON-REGULATED INNER MEMBRANE PROTEIN-RELATED"/>
    <property type="match status" value="1"/>
</dbReference>
<feature type="transmembrane region" description="Helical" evidence="1">
    <location>
        <begin position="12"/>
        <end position="34"/>
    </location>
</feature>
<dbReference type="Proteomes" id="UP001170717">
    <property type="component" value="Unassembled WGS sequence"/>
</dbReference>
<comment type="caution">
    <text evidence="2">The sequence shown here is derived from an EMBL/GenBank/DDBJ whole genome shotgun (WGS) entry which is preliminary data.</text>
</comment>
<evidence type="ECO:0000313" key="3">
    <source>
        <dbReference type="Proteomes" id="UP001170717"/>
    </source>
</evidence>
<feature type="transmembrane region" description="Helical" evidence="1">
    <location>
        <begin position="403"/>
        <end position="426"/>
    </location>
</feature>
<dbReference type="AlphaFoldDB" id="A0AAW7Z3H3"/>
<organism evidence="2 3">
    <name type="scientific">Alteromonas stellipolaris</name>
    <dbReference type="NCBI Taxonomy" id="233316"/>
    <lineage>
        <taxon>Bacteria</taxon>
        <taxon>Pseudomonadati</taxon>
        <taxon>Pseudomonadota</taxon>
        <taxon>Gammaproteobacteria</taxon>
        <taxon>Alteromonadales</taxon>
        <taxon>Alteromonadaceae</taxon>
        <taxon>Alteromonas/Salinimonas group</taxon>
        <taxon>Alteromonas</taxon>
    </lineage>
</organism>
<reference evidence="2" key="1">
    <citation type="submission" date="2023-07" db="EMBL/GenBank/DDBJ databases">
        <title>Genome content predicts the carbon catabolic preferences of heterotrophic bacteria.</title>
        <authorList>
            <person name="Gralka M."/>
        </authorList>
    </citation>
    <scope>NUCLEOTIDE SEQUENCE</scope>
    <source>
        <strain evidence="2">F2M12</strain>
    </source>
</reference>
<feature type="transmembrane region" description="Helical" evidence="1">
    <location>
        <begin position="340"/>
        <end position="360"/>
    </location>
</feature>
<name>A0AAW7Z3H3_9ALTE</name>
<dbReference type="RefSeq" id="WP_082604866.1">
    <property type="nucleotide sequence ID" value="NZ_CP013926.1"/>
</dbReference>
<dbReference type="PANTHER" id="PTHR34219:SF8">
    <property type="entry name" value="PEPSY DOMAIN-CONTAINING PROTEIN"/>
    <property type="match status" value="1"/>
</dbReference>
<proteinExistence type="predicted"/>
<keyword evidence="1" id="KW-0812">Transmembrane</keyword>